<proteinExistence type="predicted"/>
<name>A0A1D3Q4K2_PLABE</name>
<sequence>MLDNLEDDKICAKKKRKKKKKKKKKNDKKVESIGYDRKNNSSSSTKTKKHINKKIEQSIVNNKEEPNVDKLIKENINEKNEKSDISIDDKNLGDKIKKEKKKKKKKKKKNEQSLHISNILYDEKKIIIDNNETYKIPVENASIFENFENTNCSEQQMVELESAAKTIIMDKSEKNSESKNEEDDCAVDETEKDERKDELSENFMGCNKIEKNNSFEKKKIYEIINKEAGNMVEYNEKENSQKKLPRNFSLIKEKKKEEIIPTNIKYLGTIESNICIINSFHDLSSISCEEKIHDSCSDSSFVYQNLNENFNLYIYIKENSNNYKQILKKNLDIYEKKYVEEIISLLENILKLLIEKKTKDSILTFQKEQIQESQNQIMQKKEIYFSNSSEEDNEEIIKNFEKYNYNSVDESDEQKDVIYSNKNINKKVLPSKKGISLYSASDNNNNNVEKIETDKNKSLSKKKNRIYSNVIKSENISSSFVSNLDTENSIRKKEKKIDEENLYEYIKKDTSTYNDTQTIKLFKNEQKFQIKNDIIDSEIEDDKDKLTKIFSENQQIDKEENENSENIFETIFKCYITDNQIKKKGNKKENINNENDNNLRKMNTEINGDKTKGMMNLELFLTFTKNYKIIKNLLTKNELEKIFINECKGSIYITSKQFKKILIVCGQIAFTKPPHKNNYTDTKKIYSLLTSWLVNNSPEHQKPKLMKYIPLNSCTFLNDSNKNHTTKSRDAKYNILKSSKSSISFKDKYKKK</sequence>
<feature type="compositionally biased region" description="Basic and acidic residues" evidence="1">
    <location>
        <begin position="79"/>
        <end position="97"/>
    </location>
</feature>
<feature type="region of interest" description="Disordered" evidence="1">
    <location>
        <begin position="1"/>
        <end position="66"/>
    </location>
</feature>
<accession>A0A1D3Q4K2</accession>
<evidence type="ECO:0000256" key="1">
    <source>
        <dbReference type="SAM" id="MobiDB-lite"/>
    </source>
</evidence>
<organism evidence="2 3">
    <name type="scientific">Plasmodium berghei</name>
    <dbReference type="NCBI Taxonomy" id="5821"/>
    <lineage>
        <taxon>Eukaryota</taxon>
        <taxon>Sar</taxon>
        <taxon>Alveolata</taxon>
        <taxon>Apicomplexa</taxon>
        <taxon>Aconoidasida</taxon>
        <taxon>Haemosporida</taxon>
        <taxon>Plasmodiidae</taxon>
        <taxon>Plasmodium</taxon>
        <taxon>Plasmodium (Vinckeia)</taxon>
    </lineage>
</organism>
<feature type="compositionally biased region" description="Acidic residues" evidence="1">
    <location>
        <begin position="180"/>
        <end position="191"/>
    </location>
</feature>
<evidence type="ECO:0000313" key="3">
    <source>
        <dbReference type="Proteomes" id="UP000220214"/>
    </source>
</evidence>
<feature type="region of interest" description="Disordered" evidence="1">
    <location>
        <begin position="79"/>
        <end position="112"/>
    </location>
</feature>
<dbReference type="AlphaFoldDB" id="A0A1D3Q4K2"/>
<feature type="region of interest" description="Disordered" evidence="1">
    <location>
        <begin position="170"/>
        <end position="197"/>
    </location>
</feature>
<gene>
    <name evidence="2" type="ORF">PBNK65E_000380700</name>
</gene>
<feature type="compositionally biased region" description="Basic and acidic residues" evidence="1">
    <location>
        <begin position="170"/>
        <end position="179"/>
    </location>
</feature>
<dbReference type="Proteomes" id="UP000220214">
    <property type="component" value="Chromosome 13"/>
</dbReference>
<dbReference type="EMBL" id="LT614639">
    <property type="protein sequence ID" value="SCN27811.1"/>
    <property type="molecule type" value="Genomic_DNA"/>
</dbReference>
<reference evidence="2 3" key="1">
    <citation type="submission" date="2016-05" db="EMBL/GenBank/DDBJ databases">
        <authorList>
            <consortium name="Pathogen Informatics"/>
        </authorList>
    </citation>
    <scope>NUCLEOTIDE SEQUENCE [LARGE SCALE GENOMIC DNA]</scope>
    <source>
        <strain evidence="2 3">NK65e</strain>
    </source>
</reference>
<protein>
    <submittedName>
        <fullName evidence="2">Uncharacterized protein</fullName>
    </submittedName>
</protein>
<dbReference type="VEuPathDB" id="PlasmoDB:PBANKA_1330900"/>
<feature type="compositionally biased region" description="Basic residues" evidence="1">
    <location>
        <begin position="12"/>
        <end position="27"/>
    </location>
</feature>
<feature type="compositionally biased region" description="Basic residues" evidence="1">
    <location>
        <begin position="98"/>
        <end position="109"/>
    </location>
</feature>
<feature type="compositionally biased region" description="Basic and acidic residues" evidence="1">
    <location>
        <begin position="28"/>
        <end position="39"/>
    </location>
</feature>
<evidence type="ECO:0000313" key="2">
    <source>
        <dbReference type="EMBL" id="SCN27811.1"/>
    </source>
</evidence>